<proteinExistence type="predicted"/>
<evidence type="ECO:0000313" key="2">
    <source>
        <dbReference type="Proteomes" id="UP000249402"/>
    </source>
</evidence>
<dbReference type="VEuPathDB" id="FungiDB:BO80DRAFT_357753"/>
<sequence>PPTQPGEHQFWIDPILCEETRARLEHFRSFGWLPLNFKPKTLEGLAVIKRYWWKYCIQLNEDYIDYLLLEDRAIYINFFDWMYRTSRKKLL</sequence>
<dbReference type="OrthoDB" id="4465527at2759"/>
<dbReference type="Proteomes" id="UP000249402">
    <property type="component" value="Unassembled WGS sequence"/>
</dbReference>
<protein>
    <submittedName>
        <fullName evidence="1">Uncharacterized protein</fullName>
    </submittedName>
</protein>
<evidence type="ECO:0000313" key="1">
    <source>
        <dbReference type="EMBL" id="RAL00082.1"/>
    </source>
</evidence>
<feature type="non-terminal residue" evidence="1">
    <location>
        <position position="1"/>
    </location>
</feature>
<dbReference type="STRING" id="1448316.A0A395GWW7"/>
<name>A0A395GWW7_9EURO</name>
<dbReference type="GeneID" id="37220720"/>
<dbReference type="AlphaFoldDB" id="A0A395GWW7"/>
<accession>A0A395GWW7</accession>
<dbReference type="EMBL" id="KZ824442">
    <property type="protein sequence ID" value="RAL00082.1"/>
    <property type="molecule type" value="Genomic_DNA"/>
</dbReference>
<organism evidence="1 2">
    <name type="scientific">Aspergillus ibericus CBS 121593</name>
    <dbReference type="NCBI Taxonomy" id="1448316"/>
    <lineage>
        <taxon>Eukaryota</taxon>
        <taxon>Fungi</taxon>
        <taxon>Dikarya</taxon>
        <taxon>Ascomycota</taxon>
        <taxon>Pezizomycotina</taxon>
        <taxon>Eurotiomycetes</taxon>
        <taxon>Eurotiomycetidae</taxon>
        <taxon>Eurotiales</taxon>
        <taxon>Aspergillaceae</taxon>
        <taxon>Aspergillus</taxon>
        <taxon>Aspergillus subgen. Circumdati</taxon>
    </lineage>
</organism>
<gene>
    <name evidence="1" type="ORF">BO80DRAFT_357753</name>
</gene>
<dbReference type="RefSeq" id="XP_025574409.1">
    <property type="nucleotide sequence ID" value="XM_025715855.1"/>
</dbReference>
<reference evidence="1 2" key="1">
    <citation type="submission" date="2018-02" db="EMBL/GenBank/DDBJ databases">
        <title>The genomes of Aspergillus section Nigri reveals drivers in fungal speciation.</title>
        <authorList>
            <consortium name="DOE Joint Genome Institute"/>
            <person name="Vesth T.C."/>
            <person name="Nybo J."/>
            <person name="Theobald S."/>
            <person name="Brandl J."/>
            <person name="Frisvad J.C."/>
            <person name="Nielsen K.F."/>
            <person name="Lyhne E.K."/>
            <person name="Kogle M.E."/>
            <person name="Kuo A."/>
            <person name="Riley R."/>
            <person name="Clum A."/>
            <person name="Nolan M."/>
            <person name="Lipzen A."/>
            <person name="Salamov A."/>
            <person name="Henrissat B."/>
            <person name="Wiebenga A."/>
            <person name="De vries R.P."/>
            <person name="Grigoriev I.V."/>
            <person name="Mortensen U.H."/>
            <person name="Andersen M.R."/>
            <person name="Baker S.E."/>
        </authorList>
    </citation>
    <scope>NUCLEOTIDE SEQUENCE [LARGE SCALE GENOMIC DNA]</scope>
    <source>
        <strain evidence="1 2">CBS 121593</strain>
    </source>
</reference>
<keyword evidence="2" id="KW-1185">Reference proteome</keyword>